<gene>
    <name evidence="1" type="ORF">RM553_12715</name>
</gene>
<proteinExistence type="predicted"/>
<protein>
    <submittedName>
        <fullName evidence="1">Uncharacterized protein</fullName>
    </submittedName>
</protein>
<dbReference type="EMBL" id="JAVRHQ010000015">
    <property type="protein sequence ID" value="MDT0643697.1"/>
    <property type="molecule type" value="Genomic_DNA"/>
</dbReference>
<accession>A0ABU3CBI4</accession>
<dbReference type="Proteomes" id="UP001262889">
    <property type="component" value="Unassembled WGS sequence"/>
</dbReference>
<reference evidence="1 2" key="1">
    <citation type="submission" date="2023-09" db="EMBL/GenBank/DDBJ databases">
        <authorList>
            <person name="Rey-Velasco X."/>
        </authorList>
    </citation>
    <scope>NUCLEOTIDE SEQUENCE [LARGE SCALE GENOMIC DNA]</scope>
    <source>
        <strain evidence="1 2">F363</strain>
    </source>
</reference>
<dbReference type="RefSeq" id="WP_311535315.1">
    <property type="nucleotide sequence ID" value="NZ_JAVRHQ010000015.1"/>
</dbReference>
<name>A0ABU3CBI4_9FLAO</name>
<comment type="caution">
    <text evidence="1">The sequence shown here is derived from an EMBL/GenBank/DDBJ whole genome shotgun (WGS) entry which is preliminary data.</text>
</comment>
<organism evidence="1 2">
    <name type="scientific">Autumnicola tepida</name>
    <dbReference type="NCBI Taxonomy" id="3075595"/>
    <lineage>
        <taxon>Bacteria</taxon>
        <taxon>Pseudomonadati</taxon>
        <taxon>Bacteroidota</taxon>
        <taxon>Flavobacteriia</taxon>
        <taxon>Flavobacteriales</taxon>
        <taxon>Flavobacteriaceae</taxon>
        <taxon>Autumnicola</taxon>
    </lineage>
</organism>
<evidence type="ECO:0000313" key="1">
    <source>
        <dbReference type="EMBL" id="MDT0643697.1"/>
    </source>
</evidence>
<evidence type="ECO:0000313" key="2">
    <source>
        <dbReference type="Proteomes" id="UP001262889"/>
    </source>
</evidence>
<keyword evidence="2" id="KW-1185">Reference proteome</keyword>
<sequence length="157" mass="15809">MKFGKITSKTASSSALTLGGAVAGGAVSGGIVAMVPAEQKTYARAGIVAAGTLGAAAVKGTTTGDQVAKFLLLGMAFSQGAALIKEAAAKQMEPVTESTTTANKFVAGMVGLACPCDEQRPMLAAPVINFDKLPAQRPTPQIQEVYKEAAGGEASMF</sequence>